<gene>
    <name evidence="2" type="ORF">MNBD_ACTINO02-900</name>
</gene>
<dbReference type="AlphaFoldDB" id="A0A3B0SV97"/>
<reference evidence="2" key="1">
    <citation type="submission" date="2018-06" db="EMBL/GenBank/DDBJ databases">
        <authorList>
            <person name="Zhirakovskaya E."/>
        </authorList>
    </citation>
    <scope>NUCLEOTIDE SEQUENCE</scope>
</reference>
<protein>
    <submittedName>
        <fullName evidence="2">Uncharacterized protein</fullName>
    </submittedName>
</protein>
<feature type="region of interest" description="Disordered" evidence="1">
    <location>
        <begin position="1"/>
        <end position="25"/>
    </location>
</feature>
<proteinExistence type="predicted"/>
<organism evidence="2">
    <name type="scientific">hydrothermal vent metagenome</name>
    <dbReference type="NCBI Taxonomy" id="652676"/>
    <lineage>
        <taxon>unclassified sequences</taxon>
        <taxon>metagenomes</taxon>
        <taxon>ecological metagenomes</taxon>
    </lineage>
</organism>
<dbReference type="EMBL" id="UOEK01000461">
    <property type="protein sequence ID" value="VAW08410.1"/>
    <property type="molecule type" value="Genomic_DNA"/>
</dbReference>
<evidence type="ECO:0000256" key="1">
    <source>
        <dbReference type="SAM" id="MobiDB-lite"/>
    </source>
</evidence>
<evidence type="ECO:0000313" key="2">
    <source>
        <dbReference type="EMBL" id="VAW08410.1"/>
    </source>
</evidence>
<sequence>MVGEVASCVESSARNPLGAAERPLGDPARQGFIVAVVGMVGGVAFEIRSSDLTPKTRLLKAGPRAVRAMLCDYK</sequence>
<accession>A0A3B0SV97</accession>
<name>A0A3B0SV97_9ZZZZ</name>